<keyword evidence="3" id="KW-1185">Reference proteome</keyword>
<protein>
    <submittedName>
        <fullName evidence="2">Uncharacterized protein</fullName>
    </submittedName>
</protein>
<gene>
    <name evidence="2" type="ORF">FBUS_08782</name>
</gene>
<accession>A0A8E0VH03</accession>
<keyword evidence="1" id="KW-1133">Transmembrane helix</keyword>
<keyword evidence="1" id="KW-0812">Transmembrane</keyword>
<dbReference type="Proteomes" id="UP000728185">
    <property type="component" value="Unassembled WGS sequence"/>
</dbReference>
<sequence>MGLLGKIMCMVACAVGVVCTLAPIIVEGDHIRREFEPYSMHIFDRCSPFEYRSIRQIFYYKADEHHHPLYDNILSFTPPTVFFTICAYALAKNANDVSLLDKPNTPEWLFGSIISSVCVILCSLTLATSSV</sequence>
<reference evidence="2" key="1">
    <citation type="submission" date="2019-05" db="EMBL/GenBank/DDBJ databases">
        <title>Annotation for the trematode Fasciolopsis buski.</title>
        <authorList>
            <person name="Choi Y.-J."/>
        </authorList>
    </citation>
    <scope>NUCLEOTIDE SEQUENCE</scope>
    <source>
        <strain evidence="2">HT</strain>
        <tissue evidence="2">Whole worm</tissue>
    </source>
</reference>
<comment type="caution">
    <text evidence="2">The sequence shown here is derived from an EMBL/GenBank/DDBJ whole genome shotgun (WGS) entry which is preliminary data.</text>
</comment>
<feature type="transmembrane region" description="Helical" evidence="1">
    <location>
        <begin position="108"/>
        <end position="127"/>
    </location>
</feature>
<evidence type="ECO:0000256" key="1">
    <source>
        <dbReference type="SAM" id="Phobius"/>
    </source>
</evidence>
<evidence type="ECO:0000313" key="2">
    <source>
        <dbReference type="EMBL" id="KAA0187851.1"/>
    </source>
</evidence>
<evidence type="ECO:0000313" key="3">
    <source>
        <dbReference type="Proteomes" id="UP000728185"/>
    </source>
</evidence>
<keyword evidence="1" id="KW-0472">Membrane</keyword>
<feature type="transmembrane region" description="Helical" evidence="1">
    <location>
        <begin position="7"/>
        <end position="26"/>
    </location>
</feature>
<proteinExistence type="predicted"/>
<dbReference type="EMBL" id="LUCM01008845">
    <property type="protein sequence ID" value="KAA0187851.1"/>
    <property type="molecule type" value="Genomic_DNA"/>
</dbReference>
<name>A0A8E0VH03_9TREM</name>
<dbReference type="AlphaFoldDB" id="A0A8E0VH03"/>
<organism evidence="2 3">
    <name type="scientific">Fasciolopsis buskii</name>
    <dbReference type="NCBI Taxonomy" id="27845"/>
    <lineage>
        <taxon>Eukaryota</taxon>
        <taxon>Metazoa</taxon>
        <taxon>Spiralia</taxon>
        <taxon>Lophotrochozoa</taxon>
        <taxon>Platyhelminthes</taxon>
        <taxon>Trematoda</taxon>
        <taxon>Digenea</taxon>
        <taxon>Plagiorchiida</taxon>
        <taxon>Echinostomata</taxon>
        <taxon>Echinostomatoidea</taxon>
        <taxon>Fasciolidae</taxon>
        <taxon>Fasciolopsis</taxon>
    </lineage>
</organism>